<dbReference type="Proteomes" id="UP000191285">
    <property type="component" value="Unassembled WGS sequence"/>
</dbReference>
<feature type="compositionally biased region" description="Basic and acidic residues" evidence="1">
    <location>
        <begin position="113"/>
        <end position="122"/>
    </location>
</feature>
<feature type="compositionally biased region" description="Low complexity" evidence="1">
    <location>
        <begin position="1"/>
        <end position="14"/>
    </location>
</feature>
<dbReference type="PANTHER" id="PTHR37540">
    <property type="entry name" value="TRANSCRIPTION FACTOR (ACR-2), PUTATIVE-RELATED-RELATED"/>
    <property type="match status" value="1"/>
</dbReference>
<name>A0A1V6STK3_9EURO</name>
<sequence>MASSQQDQAGSQASRVPPKQPKFVKDAPDPKPKNLVIRPPGDFLWVDYQDDKSQGRELSRSKQAFVRTRHHRMRREKQLQQLKSPSDSCPTPTTPSHAPITKSSRTTTRRVPVSKDKDESRSAQKRCPSEQSSLIVNSIEAGVLDGGPALAVAINQNPNIYFHHYKIHSSRACFPLCSSGVVLWFWQKALEDPALMQIKLSISASHRAAILESCGAPPDMIRKPAQDALRLRVGTIKSVQELLQNKAKIYADSTIFVISHLIVAEGMEGNIEAVEAHINGLEKIVAGAGGMEAIDYGILSMVYSCVFVRGMINRAPPALYMCSKFQNRVFKESAFFKLNCRFTKLSKINKLGTSFFNSTWSKDIPPMFKSIISLFQQLVTYYESLDIVFAEPMSVENDCLLFLGYRLLALPHQCSLSPFQETIRLTILAYASVRVWSFYGMPCLESLVESLRESLYESLHIIRNTATDLLFWVLFIGSLASRGMECHPWFLTRLVDAADQLLLDGWDSAVPVLEKFFFVCRDKDEPARELWTAAFR</sequence>
<protein>
    <submittedName>
        <fullName evidence="2">Uncharacterized protein</fullName>
    </submittedName>
</protein>
<reference evidence="3" key="1">
    <citation type="journal article" date="2017" name="Nat. Microbiol.">
        <title>Global analysis of biosynthetic gene clusters reveals vast potential of secondary metabolite production in Penicillium species.</title>
        <authorList>
            <person name="Nielsen J.C."/>
            <person name="Grijseels S."/>
            <person name="Prigent S."/>
            <person name="Ji B."/>
            <person name="Dainat J."/>
            <person name="Nielsen K.F."/>
            <person name="Frisvad J.C."/>
            <person name="Workman M."/>
            <person name="Nielsen J."/>
        </authorList>
    </citation>
    <scope>NUCLEOTIDE SEQUENCE [LARGE SCALE GENOMIC DNA]</scope>
    <source>
        <strain evidence="3">IBT 24891</strain>
    </source>
</reference>
<dbReference type="Pfam" id="PF11951">
    <property type="entry name" value="Fungal_trans_2"/>
    <property type="match status" value="1"/>
</dbReference>
<dbReference type="OrthoDB" id="3469225at2759"/>
<evidence type="ECO:0000313" key="3">
    <source>
        <dbReference type="Proteomes" id="UP000191285"/>
    </source>
</evidence>
<dbReference type="InterPro" id="IPR021858">
    <property type="entry name" value="Fun_TF"/>
</dbReference>
<feature type="compositionally biased region" description="Basic and acidic residues" evidence="1">
    <location>
        <begin position="23"/>
        <end position="32"/>
    </location>
</feature>
<evidence type="ECO:0000313" key="2">
    <source>
        <dbReference type="EMBL" id="OQE17342.1"/>
    </source>
</evidence>
<proteinExistence type="predicted"/>
<dbReference type="PANTHER" id="PTHR37540:SF5">
    <property type="entry name" value="TRANSCRIPTION FACTOR DOMAIN-CONTAINING PROTEIN"/>
    <property type="match status" value="1"/>
</dbReference>
<comment type="caution">
    <text evidence="2">The sequence shown here is derived from an EMBL/GenBank/DDBJ whole genome shotgun (WGS) entry which is preliminary data.</text>
</comment>
<keyword evidence="3" id="KW-1185">Reference proteome</keyword>
<feature type="region of interest" description="Disordered" evidence="1">
    <location>
        <begin position="1"/>
        <end position="129"/>
    </location>
</feature>
<feature type="compositionally biased region" description="Low complexity" evidence="1">
    <location>
        <begin position="84"/>
        <end position="96"/>
    </location>
</feature>
<dbReference type="STRING" id="303698.A0A1V6STK3"/>
<dbReference type="EMBL" id="MLKD01000021">
    <property type="protein sequence ID" value="OQE17342.1"/>
    <property type="molecule type" value="Genomic_DNA"/>
</dbReference>
<evidence type="ECO:0000256" key="1">
    <source>
        <dbReference type="SAM" id="MobiDB-lite"/>
    </source>
</evidence>
<accession>A0A1V6STK3</accession>
<feature type="compositionally biased region" description="Basic and acidic residues" evidence="1">
    <location>
        <begin position="49"/>
        <end position="60"/>
    </location>
</feature>
<organism evidence="2 3">
    <name type="scientific">Penicillium steckii</name>
    <dbReference type="NCBI Taxonomy" id="303698"/>
    <lineage>
        <taxon>Eukaryota</taxon>
        <taxon>Fungi</taxon>
        <taxon>Dikarya</taxon>
        <taxon>Ascomycota</taxon>
        <taxon>Pezizomycotina</taxon>
        <taxon>Eurotiomycetes</taxon>
        <taxon>Eurotiomycetidae</taxon>
        <taxon>Eurotiales</taxon>
        <taxon>Aspergillaceae</taxon>
        <taxon>Penicillium</taxon>
    </lineage>
</organism>
<gene>
    <name evidence="2" type="ORF">PENSTE_c021G08954</name>
</gene>
<dbReference type="AlphaFoldDB" id="A0A1V6STK3"/>